<reference evidence="4" key="1">
    <citation type="submission" date="2020-11" db="EMBL/GenBank/DDBJ databases">
        <authorList>
            <person name="Tran Van P."/>
        </authorList>
    </citation>
    <scope>NUCLEOTIDE SEQUENCE</scope>
</reference>
<evidence type="ECO:0000313" key="4">
    <source>
        <dbReference type="EMBL" id="CAD7285818.1"/>
    </source>
</evidence>
<proteinExistence type="predicted"/>
<feature type="non-terminal residue" evidence="4">
    <location>
        <position position="1"/>
    </location>
</feature>
<evidence type="ECO:0000259" key="3">
    <source>
        <dbReference type="Pfam" id="PF03061"/>
    </source>
</evidence>
<gene>
    <name evidence="4" type="ORF">NMOB1V02_LOCUS13420</name>
</gene>
<organism evidence="4">
    <name type="scientific">Notodromas monacha</name>
    <dbReference type="NCBI Taxonomy" id="399045"/>
    <lineage>
        <taxon>Eukaryota</taxon>
        <taxon>Metazoa</taxon>
        <taxon>Ecdysozoa</taxon>
        <taxon>Arthropoda</taxon>
        <taxon>Crustacea</taxon>
        <taxon>Oligostraca</taxon>
        <taxon>Ostracoda</taxon>
        <taxon>Podocopa</taxon>
        <taxon>Podocopida</taxon>
        <taxon>Cypridocopina</taxon>
        <taxon>Cypridoidea</taxon>
        <taxon>Cyprididae</taxon>
        <taxon>Notodromas</taxon>
    </lineage>
</organism>
<feature type="non-terminal residue" evidence="4">
    <location>
        <position position="189"/>
    </location>
</feature>
<dbReference type="InterPro" id="IPR029069">
    <property type="entry name" value="HotDog_dom_sf"/>
</dbReference>
<dbReference type="Gene3D" id="3.10.129.10">
    <property type="entry name" value="Hotdog Thioesterase"/>
    <property type="match status" value="1"/>
</dbReference>
<sequence>SSSEITFDYRNELSGHALLSRLHGGVSFSVLDAAGGMVSMLAVYRKLSDKNPDDIQKMMTKYGTMDMRIDYLQSAIGQSFIAKAHLIKCGKISSITQMELFNEDGQKLCIATVYDLVIQIPYGKVSTYGIIAEKIGLKSSARMVGWAMNAAHNRPEIPAHRVVNRNGQLTGKHHFATPSLMQTLLENEG</sequence>
<dbReference type="AlphaFoldDB" id="A0A7R9C226"/>
<dbReference type="GO" id="GO:0003824">
    <property type="term" value="F:catalytic activity"/>
    <property type="evidence" value="ECO:0007669"/>
    <property type="project" value="InterPro"/>
</dbReference>
<feature type="domain" description="Thioesterase" evidence="3">
    <location>
        <begin position="22"/>
        <end position="109"/>
    </location>
</feature>
<evidence type="ECO:0000313" key="5">
    <source>
        <dbReference type="Proteomes" id="UP000678499"/>
    </source>
</evidence>
<feature type="domain" description="Methylated-DNA-[protein]-cysteine S-methyltransferase DNA binding" evidence="2">
    <location>
        <begin position="112"/>
        <end position="189"/>
    </location>
</feature>
<dbReference type="InterPro" id="IPR052520">
    <property type="entry name" value="ATL_DNA_repair"/>
</dbReference>
<dbReference type="Pfam" id="PF03061">
    <property type="entry name" value="4HBT"/>
    <property type="match status" value="1"/>
</dbReference>
<dbReference type="NCBIfam" id="TIGR00589">
    <property type="entry name" value="ogt"/>
    <property type="match status" value="1"/>
</dbReference>
<dbReference type="CDD" id="cd03443">
    <property type="entry name" value="PaaI_thioesterase"/>
    <property type="match status" value="1"/>
</dbReference>
<dbReference type="EMBL" id="OA905817">
    <property type="protein sequence ID" value="CAD7285818.1"/>
    <property type="molecule type" value="Genomic_DNA"/>
</dbReference>
<evidence type="ECO:0000256" key="1">
    <source>
        <dbReference type="ARBA" id="ARBA00022763"/>
    </source>
</evidence>
<dbReference type="Pfam" id="PF01035">
    <property type="entry name" value="DNA_binding_1"/>
    <property type="match status" value="1"/>
</dbReference>
<dbReference type="GO" id="GO:0006281">
    <property type="term" value="P:DNA repair"/>
    <property type="evidence" value="ECO:0007669"/>
    <property type="project" value="InterPro"/>
</dbReference>
<dbReference type="EMBL" id="CAJPEX010023780">
    <property type="protein sequence ID" value="CAG0925970.1"/>
    <property type="molecule type" value="Genomic_DNA"/>
</dbReference>
<dbReference type="InterPro" id="IPR014048">
    <property type="entry name" value="MethylDNA_cys_MeTrfase_DNA-bd"/>
</dbReference>
<evidence type="ECO:0000259" key="2">
    <source>
        <dbReference type="Pfam" id="PF01035"/>
    </source>
</evidence>
<dbReference type="CDD" id="cd06445">
    <property type="entry name" value="ATase"/>
    <property type="match status" value="1"/>
</dbReference>
<dbReference type="OrthoDB" id="6335353at2759"/>
<keyword evidence="1" id="KW-0227">DNA damage</keyword>
<dbReference type="SUPFAM" id="SSF54637">
    <property type="entry name" value="Thioesterase/thiol ester dehydrase-isomerase"/>
    <property type="match status" value="1"/>
</dbReference>
<dbReference type="InterPro" id="IPR036388">
    <property type="entry name" value="WH-like_DNA-bd_sf"/>
</dbReference>
<dbReference type="SUPFAM" id="SSF46767">
    <property type="entry name" value="Methylated DNA-protein cysteine methyltransferase, C-terminal domain"/>
    <property type="match status" value="1"/>
</dbReference>
<dbReference type="PANTHER" id="PTHR42942">
    <property type="entry name" value="6-O-METHYLGUANINE DNA METHYLTRANSFERASE"/>
    <property type="match status" value="1"/>
</dbReference>
<keyword evidence="5" id="KW-1185">Reference proteome</keyword>
<dbReference type="PANTHER" id="PTHR42942:SF1">
    <property type="entry name" value="ALKYLTRANSFERASE-LIKE PROTEIN 1"/>
    <property type="match status" value="1"/>
</dbReference>
<protein>
    <recommendedName>
        <fullName evidence="6">Methylated-DNA-[protein]-cysteine S-methyltransferase DNA binding domain-containing protein</fullName>
    </recommendedName>
</protein>
<dbReference type="InterPro" id="IPR006683">
    <property type="entry name" value="Thioestr_dom"/>
</dbReference>
<name>A0A7R9C226_9CRUS</name>
<dbReference type="Gene3D" id="1.10.10.10">
    <property type="entry name" value="Winged helix-like DNA-binding domain superfamily/Winged helix DNA-binding domain"/>
    <property type="match status" value="1"/>
</dbReference>
<accession>A0A7R9C226</accession>
<dbReference type="Proteomes" id="UP000678499">
    <property type="component" value="Unassembled WGS sequence"/>
</dbReference>
<dbReference type="InterPro" id="IPR036217">
    <property type="entry name" value="MethylDNA_cys_MeTrfase_DNAb"/>
</dbReference>
<evidence type="ECO:0008006" key="6">
    <source>
        <dbReference type="Google" id="ProtNLM"/>
    </source>
</evidence>